<evidence type="ECO:0000313" key="1">
    <source>
        <dbReference type="EMBL" id="OLP04500.1"/>
    </source>
</evidence>
<sequence>MNSQVIDFACDFGFSTSGKAGGGHYRKGYTRQAAESPLPLFADTSGATLDGLEDVFKAAFDIAQSQIDTDPASLKIHGPQAKVAANTTDLTRLKNQREDLAKVIGRIEFA</sequence>
<proteinExistence type="predicted"/>
<dbReference type="Proteomes" id="UP000185911">
    <property type="component" value="Unassembled WGS sequence"/>
</dbReference>
<dbReference type="EMBL" id="MSYM01000020">
    <property type="protein sequence ID" value="OLP04500.1"/>
    <property type="molecule type" value="Genomic_DNA"/>
</dbReference>
<gene>
    <name evidence="1" type="ORF">BLL52_4187</name>
</gene>
<dbReference type="RefSeq" id="WP_075588225.1">
    <property type="nucleotide sequence ID" value="NZ_MSYM01000020.1"/>
</dbReference>
<comment type="caution">
    <text evidence="1">The sequence shown here is derived from an EMBL/GenBank/DDBJ whole genome shotgun (WGS) entry which is preliminary data.</text>
</comment>
<dbReference type="AlphaFoldDB" id="A0A1Q8Y9F0"/>
<reference evidence="1 2" key="1">
    <citation type="submission" date="2017-01" db="EMBL/GenBank/DDBJ databases">
        <title>Genome sequence of Rhodoferax antarcticus ANT.BR, a psychrophilic purple nonsulfur bacterium from an Antarctic microbial mat.</title>
        <authorList>
            <person name="Baker J."/>
            <person name="Riester C."/>
            <person name="Skinner B."/>
            <person name="Newell A."/>
            <person name="Swingley W."/>
            <person name="Madigan M."/>
            <person name="Jung D."/>
            <person name="Asao M."/>
            <person name="Chen M."/>
            <person name="Loughlin P."/>
            <person name="Pan H."/>
            <person name="Lin S."/>
            <person name="Li N."/>
            <person name="Shaw J."/>
            <person name="Prado M."/>
            <person name="Sherman C."/>
            <person name="Li X."/>
            <person name="Tang J."/>
            <person name="Blankenship R."/>
            <person name="Zhao T."/>
            <person name="Touchman J."/>
            <person name="Sattley M."/>
        </authorList>
    </citation>
    <scope>NUCLEOTIDE SEQUENCE [LARGE SCALE GENOMIC DNA]</scope>
    <source>
        <strain evidence="1 2">ANT.BR</strain>
    </source>
</reference>
<name>A0A1Q8Y9F0_9BURK</name>
<protein>
    <submittedName>
        <fullName evidence="1">Uncharacterized protein</fullName>
    </submittedName>
</protein>
<keyword evidence="2" id="KW-1185">Reference proteome</keyword>
<organism evidence="1 2">
    <name type="scientific">Rhodoferax antarcticus ANT.BR</name>
    <dbReference type="NCBI Taxonomy" id="1111071"/>
    <lineage>
        <taxon>Bacteria</taxon>
        <taxon>Pseudomonadati</taxon>
        <taxon>Pseudomonadota</taxon>
        <taxon>Betaproteobacteria</taxon>
        <taxon>Burkholderiales</taxon>
        <taxon>Comamonadaceae</taxon>
        <taxon>Rhodoferax</taxon>
    </lineage>
</organism>
<accession>A0A1Q8Y9F0</accession>
<evidence type="ECO:0000313" key="2">
    <source>
        <dbReference type="Proteomes" id="UP000185911"/>
    </source>
</evidence>